<dbReference type="InterPro" id="IPR001585">
    <property type="entry name" value="TAL/FSA"/>
</dbReference>
<evidence type="ECO:0000256" key="1">
    <source>
        <dbReference type="ARBA" id="ARBA00004496"/>
    </source>
</evidence>
<evidence type="ECO:0000256" key="3">
    <source>
        <dbReference type="ARBA" id="ARBA00022490"/>
    </source>
</evidence>
<evidence type="ECO:0000313" key="7">
    <source>
        <dbReference type="Proteomes" id="UP000030901"/>
    </source>
</evidence>
<keyword evidence="7" id="KW-1185">Reference proteome</keyword>
<comment type="subcellular location">
    <subcellularLocation>
        <location evidence="1">Cytoplasm</location>
    </subcellularLocation>
</comment>
<keyword evidence="6" id="KW-0456">Lyase</keyword>
<gene>
    <name evidence="6" type="ORF">FPB0191_01442</name>
</gene>
<dbReference type="AlphaFoldDB" id="A0A0A7S7K1"/>
<dbReference type="GO" id="GO:0005737">
    <property type="term" value="C:cytoplasm"/>
    <property type="evidence" value="ECO:0007669"/>
    <property type="project" value="UniProtKB-SubCell"/>
</dbReference>
<comment type="similarity">
    <text evidence="2">Belongs to the transaldolase family. Type 3A subfamily.</text>
</comment>
<dbReference type="Proteomes" id="UP000030901">
    <property type="component" value="Chromosome"/>
</dbReference>
<dbReference type="InterPro" id="IPR018225">
    <property type="entry name" value="Transaldolase_AS"/>
</dbReference>
<dbReference type="KEGG" id="fpp:FPB0191_01442"/>
<dbReference type="NCBIfam" id="TIGR00875">
    <property type="entry name" value="fsa_talC_mipB"/>
    <property type="match status" value="1"/>
</dbReference>
<dbReference type="RefSeq" id="WP_039104968.1">
    <property type="nucleotide sequence ID" value="NZ_CP009056.1"/>
</dbReference>
<reference evidence="6 7" key="1">
    <citation type="journal article" date="2014" name="Appl. Environ. Microbiol.">
        <title>Gut symbionts from distinct hosts exhibit genotoxic activity via divergent colibactin biosynthetic pathways.</title>
        <authorList>
            <person name="Engel P."/>
            <person name="Vizcaino M.I."/>
            <person name="Crawford J.M."/>
        </authorList>
    </citation>
    <scope>NUCLEOTIDE SEQUENCE [LARGE SCALE GENOMIC DNA]</scope>
    <source>
        <strain evidence="6 7">PEB0191</strain>
    </source>
</reference>
<dbReference type="Pfam" id="PF00923">
    <property type="entry name" value="TAL_FSA"/>
    <property type="match status" value="1"/>
</dbReference>
<keyword evidence="3" id="KW-0963">Cytoplasm</keyword>
<keyword evidence="4" id="KW-0704">Schiff base</keyword>
<evidence type="ECO:0000256" key="2">
    <source>
        <dbReference type="ARBA" id="ARBA00005763"/>
    </source>
</evidence>
<dbReference type="CDD" id="cd00956">
    <property type="entry name" value="Transaldolase_FSA"/>
    <property type="match status" value="1"/>
</dbReference>
<sequence length="220" mass="23377">MELYLDTADVTAVKRLAPIFPIKGVTTNPSIIVKSGKPIFDVLLALQDIIGPDGQLFAQTIGNNAKDMIKESEKLRSKIPSIVTKIPVTPEGLIAIKELTKQGVPTLGTAVYGAGQGLLAALAGAKYIAPYVNRIDAQSGSGIDVVNELQTLLDLHAPSSMILAASFRTPRQALDCLLSGCKSITLPIDVAELFLADPAVEAAIDKFEDDWVKAYGTLSF</sequence>
<dbReference type="PANTHER" id="PTHR10683:SF40">
    <property type="entry name" value="FRUCTOSE-6-PHOSPHATE ALDOLASE 1-RELATED"/>
    <property type="match status" value="1"/>
</dbReference>
<dbReference type="HOGENOM" id="CLU_079764_2_0_6"/>
<name>A0A0A7S7K1_FRIPE</name>
<evidence type="ECO:0000313" key="6">
    <source>
        <dbReference type="EMBL" id="AJA45261.1"/>
    </source>
</evidence>
<dbReference type="NCBIfam" id="NF009296">
    <property type="entry name" value="PRK12653.1"/>
    <property type="match status" value="1"/>
</dbReference>
<dbReference type="InterPro" id="IPR004731">
    <property type="entry name" value="Transaldolase_3B/F6P_aldolase"/>
</dbReference>
<dbReference type="EMBL" id="CP009056">
    <property type="protein sequence ID" value="AJA45261.1"/>
    <property type="molecule type" value="Genomic_DNA"/>
</dbReference>
<dbReference type="InterPro" id="IPR033919">
    <property type="entry name" value="TSA/FSA_arc/bac"/>
</dbReference>
<comment type="catalytic activity">
    <reaction evidence="5">
        <text>beta-D-fructose 6-phosphate = dihydroxyacetone + D-glyceraldehyde 3-phosphate</text>
        <dbReference type="Rhea" id="RHEA:28002"/>
        <dbReference type="ChEBI" id="CHEBI:16016"/>
        <dbReference type="ChEBI" id="CHEBI:57634"/>
        <dbReference type="ChEBI" id="CHEBI:59776"/>
    </reaction>
</comment>
<dbReference type="EC" id="4.1.2.-" evidence="6"/>
<dbReference type="OrthoDB" id="9807051at2"/>
<evidence type="ECO:0000256" key="4">
    <source>
        <dbReference type="ARBA" id="ARBA00023270"/>
    </source>
</evidence>
<dbReference type="FunFam" id="3.20.20.70:FF:000018">
    <property type="entry name" value="Probable transaldolase"/>
    <property type="match status" value="1"/>
</dbReference>
<dbReference type="SUPFAM" id="SSF51569">
    <property type="entry name" value="Aldolase"/>
    <property type="match status" value="1"/>
</dbReference>
<dbReference type="GO" id="GO:0042182">
    <property type="term" value="P:ketone catabolic process"/>
    <property type="evidence" value="ECO:0007669"/>
    <property type="project" value="UniProtKB-ARBA"/>
</dbReference>
<dbReference type="PROSITE" id="PS01054">
    <property type="entry name" value="TRANSALDOLASE_1"/>
    <property type="match status" value="1"/>
</dbReference>
<dbReference type="STRING" id="1267021.FPB0191_01442"/>
<dbReference type="GO" id="GO:0005975">
    <property type="term" value="P:carbohydrate metabolic process"/>
    <property type="evidence" value="ECO:0007669"/>
    <property type="project" value="InterPro"/>
</dbReference>
<dbReference type="PANTHER" id="PTHR10683">
    <property type="entry name" value="TRANSALDOLASE"/>
    <property type="match status" value="1"/>
</dbReference>
<accession>A0A0A7S7K1</accession>
<evidence type="ECO:0000256" key="5">
    <source>
        <dbReference type="ARBA" id="ARBA00048809"/>
    </source>
</evidence>
<dbReference type="Gene3D" id="3.20.20.70">
    <property type="entry name" value="Aldolase class I"/>
    <property type="match status" value="1"/>
</dbReference>
<protein>
    <submittedName>
        <fullName evidence="6">Fructose 6-phosphate aldolase</fullName>
        <ecNumber evidence="6">4.1.2.-</ecNumber>
    </submittedName>
</protein>
<dbReference type="GO" id="GO:0097023">
    <property type="term" value="F:fructose 6-phosphate aldolase activity"/>
    <property type="evidence" value="ECO:0007669"/>
    <property type="project" value="RHEA"/>
</dbReference>
<proteinExistence type="inferred from homology"/>
<dbReference type="InterPro" id="IPR013785">
    <property type="entry name" value="Aldolase_TIM"/>
</dbReference>
<organism evidence="6 7">
    <name type="scientific">Frischella perrara</name>
    <dbReference type="NCBI Taxonomy" id="1267021"/>
    <lineage>
        <taxon>Bacteria</taxon>
        <taxon>Pseudomonadati</taxon>
        <taxon>Pseudomonadota</taxon>
        <taxon>Gammaproteobacteria</taxon>
        <taxon>Orbales</taxon>
        <taxon>Orbaceae</taxon>
        <taxon>Frischella</taxon>
    </lineage>
</organism>